<feature type="transmembrane region" description="Helical" evidence="9">
    <location>
        <begin position="403"/>
        <end position="425"/>
    </location>
</feature>
<evidence type="ECO:0000256" key="2">
    <source>
        <dbReference type="ARBA" id="ARBA00010992"/>
    </source>
</evidence>
<dbReference type="SUPFAM" id="SSF103473">
    <property type="entry name" value="MFS general substrate transporter"/>
    <property type="match status" value="1"/>
</dbReference>
<keyword evidence="4 9" id="KW-0812">Transmembrane</keyword>
<comment type="subcellular location">
    <subcellularLocation>
        <location evidence="1">Membrane</location>
        <topology evidence="1">Multi-pass membrane protein</topology>
    </subcellularLocation>
</comment>
<dbReference type="InterPro" id="IPR036259">
    <property type="entry name" value="MFS_trans_sf"/>
</dbReference>
<dbReference type="Pfam" id="PF00083">
    <property type="entry name" value="Sugar_tr"/>
    <property type="match status" value="1"/>
</dbReference>
<keyword evidence="5 9" id="KW-1133">Transmembrane helix</keyword>
<dbReference type="PRINTS" id="PR00171">
    <property type="entry name" value="SUGRTRNSPORT"/>
</dbReference>
<dbReference type="PROSITE" id="PS50850">
    <property type="entry name" value="MFS"/>
    <property type="match status" value="1"/>
</dbReference>
<feature type="transmembrane region" description="Helical" evidence="9">
    <location>
        <begin position="225"/>
        <end position="242"/>
    </location>
</feature>
<dbReference type="NCBIfam" id="TIGR00879">
    <property type="entry name" value="SP"/>
    <property type="match status" value="1"/>
</dbReference>
<name>A0AAN8EM83_9EURO</name>
<feature type="transmembrane region" description="Helical" evidence="9">
    <location>
        <begin position="477"/>
        <end position="496"/>
    </location>
</feature>
<organism evidence="11 12">
    <name type="scientific">Knufia fluminis</name>
    <dbReference type="NCBI Taxonomy" id="191047"/>
    <lineage>
        <taxon>Eukaryota</taxon>
        <taxon>Fungi</taxon>
        <taxon>Dikarya</taxon>
        <taxon>Ascomycota</taxon>
        <taxon>Pezizomycotina</taxon>
        <taxon>Eurotiomycetes</taxon>
        <taxon>Chaetothyriomycetidae</taxon>
        <taxon>Chaetothyriales</taxon>
        <taxon>Trichomeriaceae</taxon>
        <taxon>Knufia</taxon>
    </lineage>
</organism>
<feature type="transmembrane region" description="Helical" evidence="9">
    <location>
        <begin position="127"/>
        <end position="145"/>
    </location>
</feature>
<dbReference type="InterPro" id="IPR005828">
    <property type="entry name" value="MFS_sugar_transport-like"/>
</dbReference>
<evidence type="ECO:0000259" key="10">
    <source>
        <dbReference type="PROSITE" id="PS50850"/>
    </source>
</evidence>
<comment type="similarity">
    <text evidence="2 7">Belongs to the major facilitator superfamily. Sugar transporter (TC 2.A.1.1) family.</text>
</comment>
<evidence type="ECO:0000256" key="3">
    <source>
        <dbReference type="ARBA" id="ARBA00022448"/>
    </source>
</evidence>
<evidence type="ECO:0000256" key="7">
    <source>
        <dbReference type="RuleBase" id="RU003346"/>
    </source>
</evidence>
<evidence type="ECO:0000256" key="5">
    <source>
        <dbReference type="ARBA" id="ARBA00022989"/>
    </source>
</evidence>
<dbReference type="PANTHER" id="PTHR48022">
    <property type="entry name" value="PLASTIDIC GLUCOSE TRANSPORTER 4"/>
    <property type="match status" value="1"/>
</dbReference>
<evidence type="ECO:0000256" key="4">
    <source>
        <dbReference type="ARBA" id="ARBA00022692"/>
    </source>
</evidence>
<dbReference type="PROSITE" id="PS00216">
    <property type="entry name" value="SUGAR_TRANSPORT_1"/>
    <property type="match status" value="1"/>
</dbReference>
<keyword evidence="6 9" id="KW-0472">Membrane</keyword>
<dbReference type="FunFam" id="1.20.1250.20:FF:000090">
    <property type="entry name" value="MFS sugar transporter, putative"/>
    <property type="match status" value="1"/>
</dbReference>
<feature type="transmembrane region" description="Helical" evidence="9">
    <location>
        <begin position="53"/>
        <end position="77"/>
    </location>
</feature>
<dbReference type="PANTHER" id="PTHR48022:SF4">
    <property type="entry name" value="MAJOR FACILITATOR SUPERFAMILY (MFS) PROFILE DOMAIN-CONTAINING PROTEIN-RELATED"/>
    <property type="match status" value="1"/>
</dbReference>
<dbReference type="Gene3D" id="1.20.1250.20">
    <property type="entry name" value="MFS general substrate transporter like domains"/>
    <property type="match status" value="1"/>
</dbReference>
<dbReference type="AlphaFoldDB" id="A0AAN8EM83"/>
<reference evidence="11 12" key="1">
    <citation type="submission" date="2022-12" db="EMBL/GenBank/DDBJ databases">
        <title>Genomic features and morphological characterization of a novel Knufia sp. strain isolated from spacecraft assembly facility.</title>
        <authorList>
            <person name="Teixeira M."/>
            <person name="Chander A.M."/>
            <person name="Stajich J.E."/>
            <person name="Venkateswaran K."/>
        </authorList>
    </citation>
    <scope>NUCLEOTIDE SEQUENCE [LARGE SCALE GENOMIC DNA]</scope>
    <source>
        <strain evidence="11 12">FJI-L2-BK-P2</strain>
    </source>
</reference>
<evidence type="ECO:0000256" key="8">
    <source>
        <dbReference type="SAM" id="MobiDB-lite"/>
    </source>
</evidence>
<evidence type="ECO:0000256" key="1">
    <source>
        <dbReference type="ARBA" id="ARBA00004141"/>
    </source>
</evidence>
<dbReference type="GO" id="GO:0005351">
    <property type="term" value="F:carbohydrate:proton symporter activity"/>
    <property type="evidence" value="ECO:0007669"/>
    <property type="project" value="TreeGrafter"/>
</dbReference>
<accession>A0AAN8EM83</accession>
<protein>
    <recommendedName>
        <fullName evidence="10">Major facilitator superfamily (MFS) profile domain-containing protein</fullName>
    </recommendedName>
</protein>
<dbReference type="InterPro" id="IPR020846">
    <property type="entry name" value="MFS_dom"/>
</dbReference>
<dbReference type="InterPro" id="IPR050360">
    <property type="entry name" value="MFS_Sugar_Transporters"/>
</dbReference>
<proteinExistence type="inferred from homology"/>
<evidence type="ECO:0000313" key="12">
    <source>
        <dbReference type="Proteomes" id="UP001316803"/>
    </source>
</evidence>
<dbReference type="InterPro" id="IPR003663">
    <property type="entry name" value="Sugar/inositol_transpt"/>
</dbReference>
<feature type="region of interest" description="Disordered" evidence="8">
    <location>
        <begin position="1"/>
        <end position="29"/>
    </location>
</feature>
<feature type="transmembrane region" description="Helical" evidence="9">
    <location>
        <begin position="344"/>
        <end position="367"/>
    </location>
</feature>
<feature type="domain" description="Major facilitator superfamily (MFS) profile" evidence="10">
    <location>
        <begin position="56"/>
        <end position="500"/>
    </location>
</feature>
<dbReference type="InterPro" id="IPR005829">
    <property type="entry name" value="Sugar_transporter_CS"/>
</dbReference>
<evidence type="ECO:0000256" key="6">
    <source>
        <dbReference type="ARBA" id="ARBA00023136"/>
    </source>
</evidence>
<feature type="transmembrane region" description="Helical" evidence="9">
    <location>
        <begin position="376"/>
        <end position="397"/>
    </location>
</feature>
<keyword evidence="12" id="KW-1185">Reference proteome</keyword>
<dbReference type="Proteomes" id="UP001316803">
    <property type="component" value="Unassembled WGS sequence"/>
</dbReference>
<gene>
    <name evidence="11" type="ORF">OHC33_009091</name>
</gene>
<sequence>MSSSSSAVYHRLDQAGPSSAPSLQGYESDDDTEVESADFIFDTMSNKLGTFRAIYVVALCSIGSFLFAYDTGIVGGVLTLSSFQRDFRYTKAEKTQVNSNCVSILQGGAFFGCFLIWPLTNWLGRKWGIVISSVVFCVGAVLQILNVHSLGLFYAGRVISGLGTGGATVMVPIMAAEFAPKHLRGRLGACFQLFFATGVCVSYWVDYAASAGVTSSSPMQWQIPIGLQLVPGGLLGLGMVLIKESPRWLAKKGRNEEAWNSLLWIRGGTETPEIRQEFQEILTGVQVEIQASEGFAWKELLLPSNRLRMFLAITIQLAAQLSGNTSLAYFAPQFFSLLGTGNKSVFITGFFGIVKIAGVVVFILFFVDSLGRKKPLMLGALSMGILMLIVAIIVVTNPPDPDAGISSAGAAGIAMIYLEAFAFNFSWGPGPWLYIGEIFPGRIREIGVGTGAASQWLFNFVMSQITPHAVANIGWRTFLMFAIFNFANIFYVWFFLRETNGKSLEEMEVVFGTVDHLPTKDTESQAAEERIETVGETRK</sequence>
<dbReference type="EMBL" id="JAKLMC020000031">
    <property type="protein sequence ID" value="KAK5949906.1"/>
    <property type="molecule type" value="Genomic_DNA"/>
</dbReference>
<evidence type="ECO:0000256" key="9">
    <source>
        <dbReference type="SAM" id="Phobius"/>
    </source>
</evidence>
<feature type="transmembrane region" description="Helical" evidence="9">
    <location>
        <begin position="97"/>
        <end position="120"/>
    </location>
</feature>
<dbReference type="GO" id="GO:0016020">
    <property type="term" value="C:membrane"/>
    <property type="evidence" value="ECO:0007669"/>
    <property type="project" value="UniProtKB-SubCell"/>
</dbReference>
<keyword evidence="3 7" id="KW-0813">Transport</keyword>
<feature type="transmembrane region" description="Helical" evidence="9">
    <location>
        <begin position="187"/>
        <end position="205"/>
    </location>
</feature>
<comment type="caution">
    <text evidence="11">The sequence shown here is derived from an EMBL/GenBank/DDBJ whole genome shotgun (WGS) entry which is preliminary data.</text>
</comment>
<evidence type="ECO:0000313" key="11">
    <source>
        <dbReference type="EMBL" id="KAK5949906.1"/>
    </source>
</evidence>